<evidence type="ECO:0000313" key="2">
    <source>
        <dbReference type="EMBL" id="BBM81791.1"/>
    </source>
</evidence>
<proteinExistence type="predicted"/>
<keyword evidence="1" id="KW-0472">Membrane</keyword>
<reference evidence="2 3" key="1">
    <citation type="submission" date="2019-08" db="EMBL/GenBank/DDBJ databases">
        <title>Complete genome sequence of Candidatus Uab amorphum.</title>
        <authorList>
            <person name="Shiratori T."/>
            <person name="Suzuki S."/>
            <person name="Kakizawa Y."/>
            <person name="Ishida K."/>
        </authorList>
    </citation>
    <scope>NUCLEOTIDE SEQUENCE [LARGE SCALE GENOMIC DNA]</scope>
    <source>
        <strain evidence="2 3">SRT547</strain>
    </source>
</reference>
<dbReference type="OrthoDB" id="278853at2"/>
<dbReference type="RefSeq" id="WP_151966057.1">
    <property type="nucleotide sequence ID" value="NZ_AP019860.1"/>
</dbReference>
<sequence>MYLLAFSVSENLMNILSLSGSIVAAILSAFIFFRTSNKERPRILIRQTSKVQPAQDVWKTGEVFRNYFETSFIIANQSSLPNALLGVKSFFQIDGKWVEDDIMTAEKTPLPQNIQPLCTVPFQVSAVKWIEGEPGKDNAERAESHPSLPDNLKIRLQFEMLSGKPVNVDMEYQRKAK</sequence>
<accession>A0A5S9II24</accession>
<dbReference type="EMBL" id="AP019860">
    <property type="protein sequence ID" value="BBM81791.1"/>
    <property type="molecule type" value="Genomic_DNA"/>
</dbReference>
<evidence type="ECO:0000256" key="1">
    <source>
        <dbReference type="SAM" id="Phobius"/>
    </source>
</evidence>
<gene>
    <name evidence="2" type="ORF">UABAM_00130</name>
</gene>
<dbReference type="KEGG" id="uam:UABAM_00130"/>
<dbReference type="Proteomes" id="UP000326354">
    <property type="component" value="Chromosome"/>
</dbReference>
<keyword evidence="3" id="KW-1185">Reference proteome</keyword>
<name>A0A5S9II24_UABAM</name>
<organism evidence="2 3">
    <name type="scientific">Uabimicrobium amorphum</name>
    <dbReference type="NCBI Taxonomy" id="2596890"/>
    <lineage>
        <taxon>Bacteria</taxon>
        <taxon>Pseudomonadati</taxon>
        <taxon>Planctomycetota</taxon>
        <taxon>Candidatus Uabimicrobiia</taxon>
        <taxon>Candidatus Uabimicrobiales</taxon>
        <taxon>Candidatus Uabimicrobiaceae</taxon>
        <taxon>Candidatus Uabimicrobium</taxon>
    </lineage>
</organism>
<keyword evidence="1" id="KW-0812">Transmembrane</keyword>
<keyword evidence="1" id="KW-1133">Transmembrane helix</keyword>
<dbReference type="AlphaFoldDB" id="A0A5S9II24"/>
<protein>
    <submittedName>
        <fullName evidence="2">Uncharacterized protein</fullName>
    </submittedName>
</protein>
<feature type="transmembrane region" description="Helical" evidence="1">
    <location>
        <begin position="12"/>
        <end position="33"/>
    </location>
</feature>
<evidence type="ECO:0000313" key="3">
    <source>
        <dbReference type="Proteomes" id="UP000326354"/>
    </source>
</evidence>